<reference evidence="2" key="2">
    <citation type="submission" date="2020-11" db="EMBL/GenBank/DDBJ databases">
        <authorList>
            <person name="McCartney M.A."/>
            <person name="Auch B."/>
            <person name="Kono T."/>
            <person name="Mallez S."/>
            <person name="Becker A."/>
            <person name="Gohl D.M."/>
            <person name="Silverstein K.A.T."/>
            <person name="Koren S."/>
            <person name="Bechman K.B."/>
            <person name="Herman A."/>
            <person name="Abrahante J.E."/>
            <person name="Garbe J."/>
        </authorList>
    </citation>
    <scope>NUCLEOTIDE SEQUENCE</scope>
    <source>
        <strain evidence="2">Duluth1</strain>
        <tissue evidence="2">Whole animal</tissue>
    </source>
</reference>
<dbReference type="PANTHER" id="PTHR24291">
    <property type="entry name" value="CYTOCHROME P450 FAMILY 4"/>
    <property type="match status" value="1"/>
</dbReference>
<evidence type="ECO:0000256" key="1">
    <source>
        <dbReference type="ARBA" id="ARBA00010617"/>
    </source>
</evidence>
<reference evidence="2" key="1">
    <citation type="journal article" date="2019" name="bioRxiv">
        <title>The Genome of the Zebra Mussel, Dreissena polymorpha: A Resource for Invasive Species Research.</title>
        <authorList>
            <person name="McCartney M.A."/>
            <person name="Auch B."/>
            <person name="Kono T."/>
            <person name="Mallez S."/>
            <person name="Zhang Y."/>
            <person name="Obille A."/>
            <person name="Becker A."/>
            <person name="Abrahante J.E."/>
            <person name="Garbe J."/>
            <person name="Badalamenti J.P."/>
            <person name="Herman A."/>
            <person name="Mangelson H."/>
            <person name="Liachko I."/>
            <person name="Sullivan S."/>
            <person name="Sone E.D."/>
            <person name="Koren S."/>
            <person name="Silverstein K.A.T."/>
            <person name="Beckman K.B."/>
            <person name="Gohl D.M."/>
        </authorList>
    </citation>
    <scope>NUCLEOTIDE SEQUENCE</scope>
    <source>
        <strain evidence="2">Duluth1</strain>
        <tissue evidence="2">Whole animal</tissue>
    </source>
</reference>
<evidence type="ECO:0000313" key="3">
    <source>
        <dbReference type="Proteomes" id="UP000828390"/>
    </source>
</evidence>
<dbReference type="AlphaFoldDB" id="A0A9D4JWM7"/>
<dbReference type="EMBL" id="JAIWYP010000005">
    <property type="protein sequence ID" value="KAH3827495.1"/>
    <property type="molecule type" value="Genomic_DNA"/>
</dbReference>
<dbReference type="GO" id="GO:0016705">
    <property type="term" value="F:oxidoreductase activity, acting on paired donors, with incorporation or reduction of molecular oxygen"/>
    <property type="evidence" value="ECO:0007669"/>
    <property type="project" value="InterPro"/>
</dbReference>
<evidence type="ECO:0008006" key="4">
    <source>
        <dbReference type="Google" id="ProtNLM"/>
    </source>
</evidence>
<dbReference type="InterPro" id="IPR036396">
    <property type="entry name" value="Cyt_P450_sf"/>
</dbReference>
<proteinExistence type="inferred from homology"/>
<keyword evidence="3" id="KW-1185">Reference proteome</keyword>
<dbReference type="InterPro" id="IPR001128">
    <property type="entry name" value="Cyt_P450"/>
</dbReference>
<dbReference type="GO" id="GO:0005506">
    <property type="term" value="F:iron ion binding"/>
    <property type="evidence" value="ECO:0007669"/>
    <property type="project" value="InterPro"/>
</dbReference>
<dbReference type="Proteomes" id="UP000828390">
    <property type="component" value="Unassembled WGS sequence"/>
</dbReference>
<comment type="caution">
    <text evidence="2">The sequence shown here is derived from an EMBL/GenBank/DDBJ whole genome shotgun (WGS) entry which is preliminary data.</text>
</comment>
<organism evidence="2 3">
    <name type="scientific">Dreissena polymorpha</name>
    <name type="common">Zebra mussel</name>
    <name type="synonym">Mytilus polymorpha</name>
    <dbReference type="NCBI Taxonomy" id="45954"/>
    <lineage>
        <taxon>Eukaryota</taxon>
        <taxon>Metazoa</taxon>
        <taxon>Spiralia</taxon>
        <taxon>Lophotrochozoa</taxon>
        <taxon>Mollusca</taxon>
        <taxon>Bivalvia</taxon>
        <taxon>Autobranchia</taxon>
        <taxon>Heteroconchia</taxon>
        <taxon>Euheterodonta</taxon>
        <taxon>Imparidentia</taxon>
        <taxon>Neoheterodontei</taxon>
        <taxon>Myida</taxon>
        <taxon>Dreissenoidea</taxon>
        <taxon>Dreissenidae</taxon>
        <taxon>Dreissena</taxon>
    </lineage>
</organism>
<protein>
    <recommendedName>
        <fullName evidence="4">Cytochrome P450</fullName>
    </recommendedName>
</protein>
<sequence length="72" mass="8360">MYILNHSACKLRADLTRLEYLTRCIKESIGNYSPVPFIQHEFTHDFEIEGRKFRAGTPVSVHIYGVHHNSDV</sequence>
<dbReference type="SUPFAM" id="SSF48264">
    <property type="entry name" value="Cytochrome P450"/>
    <property type="match status" value="1"/>
</dbReference>
<dbReference type="GO" id="GO:0020037">
    <property type="term" value="F:heme binding"/>
    <property type="evidence" value="ECO:0007669"/>
    <property type="project" value="InterPro"/>
</dbReference>
<gene>
    <name evidence="2" type="ORF">DPMN_129430</name>
</gene>
<dbReference type="GO" id="GO:0004497">
    <property type="term" value="F:monooxygenase activity"/>
    <property type="evidence" value="ECO:0007669"/>
    <property type="project" value="InterPro"/>
</dbReference>
<name>A0A9D4JWM7_DREPO</name>
<dbReference type="Pfam" id="PF00067">
    <property type="entry name" value="p450"/>
    <property type="match status" value="1"/>
</dbReference>
<accession>A0A9D4JWM7</accession>
<comment type="similarity">
    <text evidence="1">Belongs to the cytochrome P450 family.</text>
</comment>
<evidence type="ECO:0000313" key="2">
    <source>
        <dbReference type="EMBL" id="KAH3827495.1"/>
    </source>
</evidence>
<dbReference type="Gene3D" id="1.10.630.10">
    <property type="entry name" value="Cytochrome P450"/>
    <property type="match status" value="1"/>
</dbReference>
<dbReference type="InterPro" id="IPR050196">
    <property type="entry name" value="Cytochrome_P450_Monoox"/>
</dbReference>
<dbReference type="PANTHER" id="PTHR24291:SF201">
    <property type="entry name" value="CYTOCHROME P450, FAMILY 4, SUBFAMILY B, POLYPEPTIDE 7"/>
    <property type="match status" value="1"/>
</dbReference>